<evidence type="ECO:0000313" key="1">
    <source>
        <dbReference type="EMBL" id="MBW61465.1"/>
    </source>
</evidence>
<organism evidence="1">
    <name type="scientific">Anopheles marajoara</name>
    <dbReference type="NCBI Taxonomy" id="58244"/>
    <lineage>
        <taxon>Eukaryota</taxon>
        <taxon>Metazoa</taxon>
        <taxon>Ecdysozoa</taxon>
        <taxon>Arthropoda</taxon>
        <taxon>Hexapoda</taxon>
        <taxon>Insecta</taxon>
        <taxon>Pterygota</taxon>
        <taxon>Neoptera</taxon>
        <taxon>Endopterygota</taxon>
        <taxon>Diptera</taxon>
        <taxon>Nematocera</taxon>
        <taxon>Culicoidea</taxon>
        <taxon>Culicidae</taxon>
        <taxon>Anophelinae</taxon>
        <taxon>Anopheles</taxon>
    </lineage>
</organism>
<dbReference type="EMBL" id="GGFJ01012324">
    <property type="protein sequence ID" value="MBW61465.1"/>
    <property type="molecule type" value="Transcribed_RNA"/>
</dbReference>
<protein>
    <submittedName>
        <fullName evidence="1">Putative secreted protein</fullName>
    </submittedName>
</protein>
<accession>A0A2M4C8A2</accession>
<dbReference type="AlphaFoldDB" id="A0A2M4C8A2"/>
<name>A0A2M4C8A2_9DIPT</name>
<proteinExistence type="predicted"/>
<reference evidence="1" key="1">
    <citation type="submission" date="2018-01" db="EMBL/GenBank/DDBJ databases">
        <title>An insight into the sialome of Amazonian anophelines.</title>
        <authorList>
            <person name="Ribeiro J.M."/>
            <person name="Scarpassa V."/>
            <person name="Calvo E."/>
        </authorList>
    </citation>
    <scope>NUCLEOTIDE SEQUENCE</scope>
    <source>
        <tissue evidence="1">Salivary glands</tissue>
    </source>
</reference>
<sequence>MILHRRYTAASSQTPQRFCCALSLVSTICGSHQDGTGTPHHRLSHSIKHLALHHTPKQILSLLFRDNLFFSLFAALLVPRFAFRSLAIPGAPAVVRQSRRLRSCWVRS</sequence>